<keyword evidence="5" id="KW-1185">Reference proteome</keyword>
<comment type="caution">
    <text evidence="2">The sequence shown here is derived from an EMBL/GenBank/DDBJ whole genome shotgun (WGS) entry which is preliminary data.</text>
</comment>
<sequence length="271" mass="28018">MSSKVETQPAIDRAVEDGDDPPVRELPVDRRGLRGDEGEARALAQAVDGGLPAVQAVRHQNLAERALAHADLHGLGRQPEDLPVAVVADEEAGLRVEHAQALDHVAQRRLEQAVLLGEPVVRGGQAVEGRRQGGARRLLAADVGADAAVAREAAVPGEARLPAHAQPARAAVRVGIGVVEVAKPLAPGHRLAIGSPMVLVRPVDGDRVAGAAHQLAHVPAEEAADAGAQVCEAAVGVGLPEPVGGDLREIFQELCGHRITVADAEILTGMS</sequence>
<dbReference type="EMBL" id="BSPK01000018">
    <property type="protein sequence ID" value="GLS62997.1"/>
    <property type="molecule type" value="Genomic_DNA"/>
</dbReference>
<evidence type="ECO:0000313" key="5">
    <source>
        <dbReference type="Proteomes" id="UP001156856"/>
    </source>
</evidence>
<reference evidence="2 4" key="3">
    <citation type="submission" date="2019-07" db="EMBL/GenBank/DDBJ databases">
        <title>Whole genome shotgun sequence of Methylobacterium oxalidis NBRC 107715.</title>
        <authorList>
            <person name="Hosoyama A."/>
            <person name="Uohara A."/>
            <person name="Ohji S."/>
            <person name="Ichikawa N."/>
        </authorList>
    </citation>
    <scope>NUCLEOTIDE SEQUENCE [LARGE SCALE GENOMIC DNA]</scope>
    <source>
        <strain evidence="2 4">NBRC 107715</strain>
    </source>
</reference>
<feature type="region of interest" description="Disordered" evidence="1">
    <location>
        <begin position="1"/>
        <end position="36"/>
    </location>
</feature>
<evidence type="ECO:0000313" key="3">
    <source>
        <dbReference type="EMBL" id="GLS62997.1"/>
    </source>
</evidence>
<dbReference type="Proteomes" id="UP001156856">
    <property type="component" value="Unassembled WGS sequence"/>
</dbReference>
<reference evidence="3" key="1">
    <citation type="journal article" date="2014" name="Int. J. Syst. Evol. Microbiol.">
        <title>Complete genome of a new Firmicutes species belonging to the dominant human colonic microbiota ('Ruminococcus bicirculans') reveals two chromosomes and a selective capacity to utilize plant glucans.</title>
        <authorList>
            <consortium name="NISC Comparative Sequencing Program"/>
            <person name="Wegmann U."/>
            <person name="Louis P."/>
            <person name="Goesmann A."/>
            <person name="Henrissat B."/>
            <person name="Duncan S.H."/>
            <person name="Flint H.J."/>
        </authorList>
    </citation>
    <scope>NUCLEOTIDE SEQUENCE</scope>
    <source>
        <strain evidence="3">NBRC 107715</strain>
    </source>
</reference>
<name>A0A512J8C9_9HYPH</name>
<dbReference type="EMBL" id="BJZU01000095">
    <property type="protein sequence ID" value="GEP06217.1"/>
    <property type="molecule type" value="Genomic_DNA"/>
</dbReference>
<reference evidence="3" key="4">
    <citation type="submission" date="2023-01" db="EMBL/GenBank/DDBJ databases">
        <title>Draft genome sequence of Methylobacterium oxalidis strain NBRC 107715.</title>
        <authorList>
            <person name="Sun Q."/>
            <person name="Mori K."/>
        </authorList>
    </citation>
    <scope>NUCLEOTIDE SEQUENCE</scope>
    <source>
        <strain evidence="3">NBRC 107715</strain>
    </source>
</reference>
<proteinExistence type="predicted"/>
<dbReference type="Proteomes" id="UP000321960">
    <property type="component" value="Unassembled WGS sequence"/>
</dbReference>
<evidence type="ECO:0000313" key="4">
    <source>
        <dbReference type="Proteomes" id="UP000321960"/>
    </source>
</evidence>
<dbReference type="AlphaFoldDB" id="A0A512J8C9"/>
<evidence type="ECO:0000256" key="1">
    <source>
        <dbReference type="SAM" id="MobiDB-lite"/>
    </source>
</evidence>
<accession>A0A512J8C9</accession>
<reference evidence="5" key="2">
    <citation type="journal article" date="2019" name="Int. J. Syst. Evol. Microbiol.">
        <title>The Global Catalogue of Microorganisms (GCM) 10K type strain sequencing project: providing services to taxonomists for standard genome sequencing and annotation.</title>
        <authorList>
            <consortium name="The Broad Institute Genomics Platform"/>
            <consortium name="The Broad Institute Genome Sequencing Center for Infectious Disease"/>
            <person name="Wu L."/>
            <person name="Ma J."/>
        </authorList>
    </citation>
    <scope>NUCLEOTIDE SEQUENCE [LARGE SCALE GENOMIC DNA]</scope>
    <source>
        <strain evidence="5">NBRC 107715</strain>
    </source>
</reference>
<evidence type="ECO:0000313" key="2">
    <source>
        <dbReference type="EMBL" id="GEP06217.1"/>
    </source>
</evidence>
<feature type="compositionally biased region" description="Basic and acidic residues" evidence="1">
    <location>
        <begin position="13"/>
        <end position="36"/>
    </location>
</feature>
<gene>
    <name evidence="3" type="ORF">GCM10007888_13780</name>
    <name evidence="2" type="ORF">MOX02_42550</name>
</gene>
<protein>
    <submittedName>
        <fullName evidence="2">Uncharacterized protein</fullName>
    </submittedName>
</protein>
<organism evidence="2 4">
    <name type="scientific">Methylobacterium oxalidis</name>
    <dbReference type="NCBI Taxonomy" id="944322"/>
    <lineage>
        <taxon>Bacteria</taxon>
        <taxon>Pseudomonadati</taxon>
        <taxon>Pseudomonadota</taxon>
        <taxon>Alphaproteobacteria</taxon>
        <taxon>Hyphomicrobiales</taxon>
        <taxon>Methylobacteriaceae</taxon>
        <taxon>Methylobacterium</taxon>
    </lineage>
</organism>